<dbReference type="SUPFAM" id="SSF57863">
    <property type="entry name" value="ArfGap/RecO-like zinc finger"/>
    <property type="match status" value="1"/>
</dbReference>
<evidence type="ECO:0000256" key="4">
    <source>
        <dbReference type="ARBA" id="ARBA00023172"/>
    </source>
</evidence>
<organism evidence="9 10">
    <name type="scientific">Prevotella pectinovora</name>
    <dbReference type="NCBI Taxonomy" id="1602169"/>
    <lineage>
        <taxon>Bacteria</taxon>
        <taxon>Pseudomonadati</taxon>
        <taxon>Bacteroidota</taxon>
        <taxon>Bacteroidia</taxon>
        <taxon>Bacteroidales</taxon>
        <taxon>Prevotellaceae</taxon>
        <taxon>Prevotella</taxon>
    </lineage>
</organism>
<dbReference type="GO" id="GO:0006310">
    <property type="term" value="P:DNA recombination"/>
    <property type="evidence" value="ECO:0007669"/>
    <property type="project" value="UniProtKB-UniRule"/>
</dbReference>
<evidence type="ECO:0000256" key="3">
    <source>
        <dbReference type="ARBA" id="ARBA00022763"/>
    </source>
</evidence>
<dbReference type="Proteomes" id="UP000032046">
    <property type="component" value="Unassembled WGS sequence"/>
</dbReference>
<keyword evidence="3 7" id="KW-0227">DNA damage</keyword>
<accession>A0A0D0I7G5</accession>
<dbReference type="OrthoDB" id="9789152at2"/>
<keyword evidence="4 7" id="KW-0233">DNA recombination</keyword>
<dbReference type="Pfam" id="PF11967">
    <property type="entry name" value="RecO_N"/>
    <property type="match status" value="1"/>
</dbReference>
<dbReference type="AlphaFoldDB" id="A0A0D0I7G5"/>
<evidence type="ECO:0000256" key="1">
    <source>
        <dbReference type="ARBA" id="ARBA00007452"/>
    </source>
</evidence>
<evidence type="ECO:0000256" key="7">
    <source>
        <dbReference type="HAMAP-Rule" id="MF_00201"/>
    </source>
</evidence>
<feature type="domain" description="DNA replication/recombination mediator RecO N-terminal" evidence="8">
    <location>
        <begin position="1"/>
        <end position="77"/>
    </location>
</feature>
<dbReference type="InterPro" id="IPR012340">
    <property type="entry name" value="NA-bd_OB-fold"/>
</dbReference>
<keyword evidence="5 7" id="KW-0234">DNA repair</keyword>
<dbReference type="STRING" id="1602171.ST44_02785"/>
<comment type="similarity">
    <text evidence="1 7">Belongs to the RecO family.</text>
</comment>
<dbReference type="HAMAP" id="MF_00201">
    <property type="entry name" value="RecO"/>
    <property type="match status" value="1"/>
</dbReference>
<evidence type="ECO:0000256" key="6">
    <source>
        <dbReference type="ARBA" id="ARBA00033409"/>
    </source>
</evidence>
<dbReference type="GO" id="GO:0043590">
    <property type="term" value="C:bacterial nucleoid"/>
    <property type="evidence" value="ECO:0007669"/>
    <property type="project" value="TreeGrafter"/>
</dbReference>
<comment type="caution">
    <text evidence="9">The sequence shown here is derived from an EMBL/GenBank/DDBJ whole genome shotgun (WGS) entry which is preliminary data.</text>
</comment>
<name>A0A0D0I7G5_9BACT</name>
<evidence type="ECO:0000256" key="2">
    <source>
        <dbReference type="ARBA" id="ARBA00021310"/>
    </source>
</evidence>
<dbReference type="GeneID" id="93484701"/>
<reference evidence="9 10" key="1">
    <citation type="submission" date="2015-01" db="EMBL/GenBank/DDBJ databases">
        <title>Comparative genomics of non-oral Prevotella species.</title>
        <authorList>
            <person name="Accetto T."/>
            <person name="Nograsek B."/>
            <person name="Avgustin G."/>
        </authorList>
    </citation>
    <scope>NUCLEOTIDE SEQUENCE [LARGE SCALE GENOMIC DNA]</scope>
    <source>
        <strain evidence="9 10">P5-119</strain>
    </source>
</reference>
<gene>
    <name evidence="7" type="primary">recO</name>
    <name evidence="9" type="ORF">ST44_02785</name>
</gene>
<dbReference type="PANTHER" id="PTHR33991">
    <property type="entry name" value="DNA REPAIR PROTEIN RECO"/>
    <property type="match status" value="1"/>
</dbReference>
<evidence type="ECO:0000256" key="5">
    <source>
        <dbReference type="ARBA" id="ARBA00023204"/>
    </source>
</evidence>
<evidence type="ECO:0000313" key="10">
    <source>
        <dbReference type="Proteomes" id="UP000032046"/>
    </source>
</evidence>
<dbReference type="PANTHER" id="PTHR33991:SF1">
    <property type="entry name" value="DNA REPAIR PROTEIN RECO"/>
    <property type="match status" value="1"/>
</dbReference>
<sequence>MTFNINCIVLHAFMFNDSKMMVDVLSREEGRLSCVLNIGRSKAGRGRRQLFQPLSILELTLDRKAPGLLATVKDAHVAVAFANIPFDPYKLAISMFLAEFIANVTRSEKESEVLFDYISESLQWLDGARKDFSNFHLVFMMRLTRFVGFFPNLEDYSEGCAFDMQNGCFVDWAPQQRGFLTGDDATKMQTLMRMNYDNMRLFKMSHADRNRCLDVITDYYRLHVADFREMKSLSILRELFA</sequence>
<dbReference type="InterPro" id="IPR003717">
    <property type="entry name" value="RecO"/>
</dbReference>
<evidence type="ECO:0000259" key="8">
    <source>
        <dbReference type="Pfam" id="PF11967"/>
    </source>
</evidence>
<dbReference type="EMBL" id="JXQK01000031">
    <property type="protein sequence ID" value="KIP64148.1"/>
    <property type="molecule type" value="Genomic_DNA"/>
</dbReference>
<protein>
    <recommendedName>
        <fullName evidence="2 7">DNA repair protein RecO</fullName>
    </recommendedName>
    <alternativeName>
        <fullName evidence="6 7">Recombination protein O</fullName>
    </alternativeName>
</protein>
<dbReference type="Gene3D" id="1.20.1440.120">
    <property type="entry name" value="Recombination protein O, C-terminal domain"/>
    <property type="match status" value="1"/>
</dbReference>
<dbReference type="Gene3D" id="2.40.50.140">
    <property type="entry name" value="Nucleic acid-binding proteins"/>
    <property type="match status" value="1"/>
</dbReference>
<dbReference type="GO" id="GO:0006302">
    <property type="term" value="P:double-strand break repair"/>
    <property type="evidence" value="ECO:0007669"/>
    <property type="project" value="TreeGrafter"/>
</dbReference>
<dbReference type="RefSeq" id="WP_042517908.1">
    <property type="nucleotide sequence ID" value="NZ_JALFDM010000059.1"/>
</dbReference>
<dbReference type="InterPro" id="IPR042242">
    <property type="entry name" value="RecO_C"/>
</dbReference>
<dbReference type="InterPro" id="IPR022572">
    <property type="entry name" value="DNA_rep/recomb_RecO_N"/>
</dbReference>
<proteinExistence type="inferred from homology"/>
<dbReference type="Pfam" id="PF02565">
    <property type="entry name" value="RecO_C"/>
    <property type="match status" value="1"/>
</dbReference>
<keyword evidence="10" id="KW-1185">Reference proteome</keyword>
<evidence type="ECO:0000313" key="9">
    <source>
        <dbReference type="EMBL" id="KIP64148.1"/>
    </source>
</evidence>
<comment type="function">
    <text evidence="7">Involved in DNA repair and RecF pathway recombination.</text>
</comment>
<dbReference type="NCBIfam" id="TIGR00613">
    <property type="entry name" value="reco"/>
    <property type="match status" value="1"/>
</dbReference>
<dbReference type="InterPro" id="IPR037278">
    <property type="entry name" value="ARFGAP/RecO"/>
</dbReference>